<proteinExistence type="inferred from homology"/>
<dbReference type="GO" id="GO:0071555">
    <property type="term" value="P:cell wall organization"/>
    <property type="evidence" value="ECO:0007669"/>
    <property type="project" value="UniProtKB-KW"/>
</dbReference>
<evidence type="ECO:0000256" key="14">
    <source>
        <dbReference type="HAMAP-Rule" id="MF_00047"/>
    </source>
</evidence>
<dbReference type="AlphaFoldDB" id="A0A081CRE1"/>
<evidence type="ECO:0000256" key="13">
    <source>
        <dbReference type="ARBA" id="ARBA00047614"/>
    </source>
</evidence>
<dbReference type="Pfam" id="PF01820">
    <property type="entry name" value="Dala_Dala_lig_N"/>
    <property type="match status" value="1"/>
</dbReference>
<dbReference type="eggNOG" id="COG1181">
    <property type="taxonomic scope" value="Bacteria"/>
</dbReference>
<dbReference type="InterPro" id="IPR000291">
    <property type="entry name" value="D-Ala_lig_Van_CS"/>
</dbReference>
<evidence type="ECO:0000256" key="9">
    <source>
        <dbReference type="ARBA" id="ARBA00022840"/>
    </source>
</evidence>
<comment type="catalytic activity">
    <reaction evidence="13 14">
        <text>2 D-alanine + ATP = D-alanyl-D-alanine + ADP + phosphate + H(+)</text>
        <dbReference type="Rhea" id="RHEA:11224"/>
        <dbReference type="ChEBI" id="CHEBI:15378"/>
        <dbReference type="ChEBI" id="CHEBI:30616"/>
        <dbReference type="ChEBI" id="CHEBI:43474"/>
        <dbReference type="ChEBI" id="CHEBI:57416"/>
        <dbReference type="ChEBI" id="CHEBI:57822"/>
        <dbReference type="ChEBI" id="CHEBI:456216"/>
        <dbReference type="EC" id="6.3.2.4"/>
    </reaction>
</comment>
<evidence type="ECO:0000313" key="19">
    <source>
        <dbReference type="EMBL" id="GAK69237.1"/>
    </source>
</evidence>
<keyword evidence="8 17" id="KW-0547">Nucleotide-binding</keyword>
<dbReference type="SUPFAM" id="SSF52440">
    <property type="entry name" value="PreATP-grasp domain"/>
    <property type="match status" value="1"/>
</dbReference>
<accession>A0A081CRE1</accession>
<dbReference type="GO" id="GO:0008716">
    <property type="term" value="F:D-alanine-D-alanine ligase activity"/>
    <property type="evidence" value="ECO:0007669"/>
    <property type="project" value="UniProtKB-UniRule"/>
</dbReference>
<dbReference type="NCBIfam" id="NF002378">
    <property type="entry name" value="PRK01372.1"/>
    <property type="match status" value="1"/>
</dbReference>
<dbReference type="OrthoDB" id="9813261at2"/>
<keyword evidence="12 14" id="KW-0961">Cell wall biogenesis/degradation</keyword>
<dbReference type="InterPro" id="IPR013815">
    <property type="entry name" value="ATP_grasp_subdomain_1"/>
</dbReference>
<evidence type="ECO:0000256" key="10">
    <source>
        <dbReference type="ARBA" id="ARBA00022960"/>
    </source>
</evidence>
<dbReference type="InterPro" id="IPR016185">
    <property type="entry name" value="PreATP-grasp_dom_sf"/>
</dbReference>
<dbReference type="PROSITE" id="PS00844">
    <property type="entry name" value="DALA_DALA_LIGASE_2"/>
    <property type="match status" value="1"/>
</dbReference>
<keyword evidence="10 14" id="KW-0133">Cell shape</keyword>
<dbReference type="InterPro" id="IPR011095">
    <property type="entry name" value="Dala_Dala_lig_C"/>
</dbReference>
<gene>
    <name evidence="14 19" type="primary">ddl</name>
    <name evidence="19" type="ORF">RRU01S_04_00590</name>
</gene>
<evidence type="ECO:0000256" key="6">
    <source>
        <dbReference type="ARBA" id="ARBA00022490"/>
    </source>
</evidence>
<evidence type="ECO:0000256" key="16">
    <source>
        <dbReference type="PIRSR" id="PIRSR039102-3"/>
    </source>
</evidence>
<dbReference type="GO" id="GO:0005524">
    <property type="term" value="F:ATP binding"/>
    <property type="evidence" value="ECO:0007669"/>
    <property type="project" value="UniProtKB-UniRule"/>
</dbReference>
<keyword evidence="16" id="KW-0479">Metal-binding</keyword>
<feature type="binding site" evidence="16">
    <location>
        <position position="252"/>
    </location>
    <ligand>
        <name>Mg(2+)</name>
        <dbReference type="ChEBI" id="CHEBI:18420"/>
        <label>1</label>
    </ligand>
</feature>
<reference evidence="19 20" key="1">
    <citation type="submission" date="2014-08" db="EMBL/GenBank/DDBJ databases">
        <title>Whole genome shotgun sequence of Rhizobium rubi NBRC 13261.</title>
        <authorList>
            <person name="Katano-Makiyama Y."/>
            <person name="Hosoyama A."/>
            <person name="Hashimoto M."/>
            <person name="Hosoyama Y."/>
            <person name="Noguchi M."/>
            <person name="Tsuchikane K."/>
            <person name="Uohara A."/>
            <person name="Ohji S."/>
            <person name="Ichikawa N."/>
            <person name="Kimura A."/>
            <person name="Yamazoe A."/>
            <person name="Fujita N."/>
        </authorList>
    </citation>
    <scope>NUCLEOTIDE SEQUENCE [LARGE SCALE GENOMIC DNA]</scope>
    <source>
        <strain evidence="19 20">NBRC 13261</strain>
    </source>
</reference>
<feature type="binding site" evidence="16">
    <location>
        <position position="269"/>
    </location>
    <ligand>
        <name>Mg(2+)</name>
        <dbReference type="ChEBI" id="CHEBI:18420"/>
        <label>2</label>
    </ligand>
</feature>
<dbReference type="PANTHER" id="PTHR23132">
    <property type="entry name" value="D-ALANINE--D-ALANINE LIGASE"/>
    <property type="match status" value="1"/>
</dbReference>
<evidence type="ECO:0000256" key="12">
    <source>
        <dbReference type="ARBA" id="ARBA00023316"/>
    </source>
</evidence>
<dbReference type="NCBIfam" id="TIGR01205">
    <property type="entry name" value="D_ala_D_alaTIGR"/>
    <property type="match status" value="1"/>
</dbReference>
<comment type="subcellular location">
    <subcellularLocation>
        <location evidence="3 14">Cytoplasm</location>
    </subcellularLocation>
</comment>
<dbReference type="Pfam" id="PF07478">
    <property type="entry name" value="Dala_Dala_lig_C"/>
    <property type="match status" value="1"/>
</dbReference>
<dbReference type="PANTHER" id="PTHR23132:SF23">
    <property type="entry name" value="D-ALANINE--D-ALANINE LIGASE B"/>
    <property type="match status" value="1"/>
</dbReference>
<dbReference type="SUPFAM" id="SSF56059">
    <property type="entry name" value="Glutathione synthetase ATP-binding domain-like"/>
    <property type="match status" value="1"/>
</dbReference>
<evidence type="ECO:0000256" key="2">
    <source>
        <dbReference type="ARBA" id="ARBA00003921"/>
    </source>
</evidence>
<evidence type="ECO:0000256" key="5">
    <source>
        <dbReference type="ARBA" id="ARBA00012216"/>
    </source>
</evidence>
<organism evidence="19 20">
    <name type="scientific">Agrobacterium rubi TR3 = NBRC 13261</name>
    <dbReference type="NCBI Taxonomy" id="1368415"/>
    <lineage>
        <taxon>Bacteria</taxon>
        <taxon>Pseudomonadati</taxon>
        <taxon>Pseudomonadota</taxon>
        <taxon>Alphaproteobacteria</taxon>
        <taxon>Hyphomicrobiales</taxon>
        <taxon>Rhizobiaceae</taxon>
        <taxon>Rhizobium/Agrobacterium group</taxon>
        <taxon>Agrobacterium</taxon>
    </lineage>
</organism>
<feature type="domain" description="ATP-grasp" evidence="18">
    <location>
        <begin position="102"/>
        <end position="302"/>
    </location>
</feature>
<sequence>MSGKHVAVLLGGFSSERPVSLSSGEACASALEGEGFQVTRVDVDRNVAATLSALRPDVVFNALHGPYGEDGTIQGILEYLQIPYTHSGVAASSLAMNKSQSKKIAAAAGIPVAIEKVLNRFDIGNEHPLAPPYVVKPVSEGSSFGVVMVKEDQSHPPQILGSSEWRYGDSVMVERYIHGREFTCGVMNGEAMAVTEVIPLGHGFYDYDAKYAKGGSKHVIPAEISPKIYQKIQSLAVMAHQVIGCRGVSRSDFRYDDRFSEEGELIWLEINTQPGMTPTSLVPEMAAYAGQSFGEFVRWMVEDASCSR</sequence>
<feature type="active site" evidence="15">
    <location>
        <position position="142"/>
    </location>
</feature>
<name>A0A081CRE1_9HYPH</name>
<comment type="pathway">
    <text evidence="14">Cell wall biogenesis; peptidoglycan biosynthesis.</text>
</comment>
<dbReference type="Gene3D" id="3.30.1490.20">
    <property type="entry name" value="ATP-grasp fold, A domain"/>
    <property type="match status" value="1"/>
</dbReference>
<dbReference type="UniPathway" id="UPA00219"/>
<dbReference type="GO" id="GO:0009252">
    <property type="term" value="P:peptidoglycan biosynthetic process"/>
    <property type="evidence" value="ECO:0007669"/>
    <property type="project" value="UniProtKB-UniRule"/>
</dbReference>
<dbReference type="InterPro" id="IPR011761">
    <property type="entry name" value="ATP-grasp"/>
</dbReference>
<keyword evidence="6 14" id="KW-0963">Cytoplasm</keyword>
<evidence type="ECO:0000256" key="15">
    <source>
        <dbReference type="PIRSR" id="PIRSR039102-1"/>
    </source>
</evidence>
<dbReference type="InterPro" id="IPR011127">
    <property type="entry name" value="Dala_Dala_lig_N"/>
</dbReference>
<dbReference type="HAMAP" id="MF_00047">
    <property type="entry name" value="Dala_Dala_lig"/>
    <property type="match status" value="1"/>
</dbReference>
<comment type="cofactor">
    <cofactor evidence="1">
        <name>Mn(2+)</name>
        <dbReference type="ChEBI" id="CHEBI:29035"/>
    </cofactor>
</comment>
<dbReference type="GO" id="GO:0046872">
    <property type="term" value="F:metal ion binding"/>
    <property type="evidence" value="ECO:0007669"/>
    <property type="project" value="UniProtKB-KW"/>
</dbReference>
<dbReference type="InterPro" id="IPR005905">
    <property type="entry name" value="D_ala_D_ala"/>
</dbReference>
<keyword evidence="9 17" id="KW-0067">ATP-binding</keyword>
<comment type="cofactor">
    <cofactor evidence="16">
        <name>Mg(2+)</name>
        <dbReference type="ChEBI" id="CHEBI:18420"/>
    </cofactor>
    <cofactor evidence="16">
        <name>Mn(2+)</name>
        <dbReference type="ChEBI" id="CHEBI:29035"/>
    </cofactor>
    <text evidence="16">Binds 2 magnesium or manganese ions per subunit.</text>
</comment>
<dbReference type="Gene3D" id="3.30.470.20">
    <property type="entry name" value="ATP-grasp fold, B domain"/>
    <property type="match status" value="1"/>
</dbReference>
<evidence type="ECO:0000256" key="11">
    <source>
        <dbReference type="ARBA" id="ARBA00022984"/>
    </source>
</evidence>
<evidence type="ECO:0000256" key="1">
    <source>
        <dbReference type="ARBA" id="ARBA00001936"/>
    </source>
</evidence>
<keyword evidence="16" id="KW-0464">Manganese</keyword>
<feature type="binding site" evidence="16">
    <location>
        <position position="271"/>
    </location>
    <ligand>
        <name>Mg(2+)</name>
        <dbReference type="ChEBI" id="CHEBI:18420"/>
        <label>2</label>
    </ligand>
</feature>
<evidence type="ECO:0000256" key="7">
    <source>
        <dbReference type="ARBA" id="ARBA00022598"/>
    </source>
</evidence>
<feature type="active site" evidence="15">
    <location>
        <position position="280"/>
    </location>
</feature>
<evidence type="ECO:0000313" key="20">
    <source>
        <dbReference type="Proteomes" id="UP000028701"/>
    </source>
</evidence>
<evidence type="ECO:0000256" key="8">
    <source>
        <dbReference type="ARBA" id="ARBA00022741"/>
    </source>
</evidence>
<comment type="similarity">
    <text evidence="4 14">Belongs to the D-alanine--D-alanine ligase family.</text>
</comment>
<evidence type="ECO:0000256" key="4">
    <source>
        <dbReference type="ARBA" id="ARBA00010871"/>
    </source>
</evidence>
<dbReference type="PROSITE" id="PS50975">
    <property type="entry name" value="ATP_GRASP"/>
    <property type="match status" value="1"/>
</dbReference>
<dbReference type="GO" id="GO:0005737">
    <property type="term" value="C:cytoplasm"/>
    <property type="evidence" value="ECO:0007669"/>
    <property type="project" value="UniProtKB-SubCell"/>
</dbReference>
<evidence type="ECO:0000256" key="17">
    <source>
        <dbReference type="PROSITE-ProRule" id="PRU00409"/>
    </source>
</evidence>
<dbReference type="PROSITE" id="PS00843">
    <property type="entry name" value="DALA_DALA_LIGASE_1"/>
    <property type="match status" value="1"/>
</dbReference>
<dbReference type="RefSeq" id="WP_045228839.1">
    <property type="nucleotide sequence ID" value="NZ_BBJU01000004.1"/>
</dbReference>
<feature type="active site" evidence="15">
    <location>
        <position position="16"/>
    </location>
</feature>
<keyword evidence="7 14" id="KW-0436">Ligase</keyword>
<evidence type="ECO:0000256" key="3">
    <source>
        <dbReference type="ARBA" id="ARBA00004496"/>
    </source>
</evidence>
<keyword evidence="16" id="KW-0460">Magnesium</keyword>
<evidence type="ECO:0000259" key="18">
    <source>
        <dbReference type="PROSITE" id="PS50975"/>
    </source>
</evidence>
<dbReference type="Gene3D" id="3.40.50.20">
    <property type="match status" value="1"/>
</dbReference>
<keyword evidence="11 14" id="KW-0573">Peptidoglycan synthesis</keyword>
<comment type="function">
    <text evidence="2 14">Cell wall formation.</text>
</comment>
<feature type="binding site" evidence="16">
    <location>
        <position position="269"/>
    </location>
    <ligand>
        <name>Mg(2+)</name>
        <dbReference type="ChEBI" id="CHEBI:18420"/>
        <label>1</label>
    </ligand>
</feature>
<protein>
    <recommendedName>
        <fullName evidence="5 14">D-alanine--D-alanine ligase</fullName>
        <ecNumber evidence="5 14">6.3.2.4</ecNumber>
    </recommendedName>
    <alternativeName>
        <fullName evidence="14">D-Ala-D-Ala ligase</fullName>
    </alternativeName>
    <alternativeName>
        <fullName evidence="14">D-alanylalanine synthetase</fullName>
    </alternativeName>
</protein>
<dbReference type="GO" id="GO:0008360">
    <property type="term" value="P:regulation of cell shape"/>
    <property type="evidence" value="ECO:0007669"/>
    <property type="project" value="UniProtKB-KW"/>
</dbReference>
<dbReference type="EMBL" id="BBJU01000004">
    <property type="protein sequence ID" value="GAK69237.1"/>
    <property type="molecule type" value="Genomic_DNA"/>
</dbReference>
<dbReference type="PIRSF" id="PIRSF039102">
    <property type="entry name" value="Ddl/VanB"/>
    <property type="match status" value="1"/>
</dbReference>
<dbReference type="Proteomes" id="UP000028701">
    <property type="component" value="Unassembled WGS sequence"/>
</dbReference>
<comment type="caution">
    <text evidence="19">The sequence shown here is derived from an EMBL/GenBank/DDBJ whole genome shotgun (WGS) entry which is preliminary data.</text>
</comment>
<dbReference type="EC" id="6.3.2.4" evidence="5 14"/>